<feature type="region of interest" description="Disordered" evidence="1">
    <location>
        <begin position="1"/>
        <end position="21"/>
    </location>
</feature>
<organism evidence="4">
    <name type="scientific">Capitella teleta</name>
    <name type="common">Polychaete worm</name>
    <dbReference type="NCBI Taxonomy" id="283909"/>
    <lineage>
        <taxon>Eukaryota</taxon>
        <taxon>Metazoa</taxon>
        <taxon>Spiralia</taxon>
        <taxon>Lophotrochozoa</taxon>
        <taxon>Annelida</taxon>
        <taxon>Polychaeta</taxon>
        <taxon>Sedentaria</taxon>
        <taxon>Scolecida</taxon>
        <taxon>Capitellidae</taxon>
        <taxon>Capitella</taxon>
    </lineage>
</organism>
<evidence type="ECO:0000256" key="1">
    <source>
        <dbReference type="SAM" id="MobiDB-lite"/>
    </source>
</evidence>
<dbReference type="STRING" id="283909.R7U2F5"/>
<evidence type="ECO:0000259" key="2">
    <source>
        <dbReference type="Pfam" id="PF23723"/>
    </source>
</evidence>
<dbReference type="HOGENOM" id="CLU_008729_0_0_1"/>
<dbReference type="AlphaFoldDB" id="R7U2F5"/>
<keyword evidence="6" id="KW-1185">Reference proteome</keyword>
<dbReference type="InterPro" id="IPR056582">
    <property type="entry name" value="EDRF1_N"/>
</dbReference>
<reference evidence="6" key="1">
    <citation type="submission" date="2012-12" db="EMBL/GenBank/DDBJ databases">
        <authorList>
            <person name="Hellsten U."/>
            <person name="Grimwood J."/>
            <person name="Chapman J.A."/>
            <person name="Shapiro H."/>
            <person name="Aerts A."/>
            <person name="Otillar R.P."/>
            <person name="Terry A.Y."/>
            <person name="Boore J.L."/>
            <person name="Simakov O."/>
            <person name="Marletaz F."/>
            <person name="Cho S.-J."/>
            <person name="Edsinger-Gonzales E."/>
            <person name="Havlak P."/>
            <person name="Kuo D.-H."/>
            <person name="Larsson T."/>
            <person name="Lv J."/>
            <person name="Arendt D."/>
            <person name="Savage R."/>
            <person name="Osoegawa K."/>
            <person name="de Jong P."/>
            <person name="Lindberg D.R."/>
            <person name="Seaver E.C."/>
            <person name="Weisblat D.A."/>
            <person name="Putnam N.H."/>
            <person name="Grigoriev I.V."/>
            <person name="Rokhsar D.S."/>
        </authorList>
    </citation>
    <scope>NUCLEOTIDE SEQUENCE</scope>
    <source>
        <strain evidence="6">I ESC-2004</strain>
    </source>
</reference>
<accession>R7U2F5</accession>
<feature type="region of interest" description="Disordered" evidence="1">
    <location>
        <begin position="464"/>
        <end position="527"/>
    </location>
</feature>
<feature type="compositionally biased region" description="Basic and acidic residues" evidence="1">
    <location>
        <begin position="508"/>
        <end position="521"/>
    </location>
</feature>
<dbReference type="EnsemblMetazoa" id="CapteT225050">
    <property type="protein sequence ID" value="CapteP225050"/>
    <property type="gene ID" value="CapteG225050"/>
</dbReference>
<feature type="compositionally biased region" description="Acidic residues" evidence="1">
    <location>
        <begin position="464"/>
        <end position="476"/>
    </location>
</feature>
<dbReference type="InterPro" id="IPR056583">
    <property type="entry name" value="EDRF1_TPR"/>
</dbReference>
<dbReference type="OMA" id="AFLYCNM"/>
<dbReference type="PANTHER" id="PTHR15000:SF1">
    <property type="entry name" value="ERYTHROID DIFFERENTIATION-RELATED FACTOR 1"/>
    <property type="match status" value="1"/>
</dbReference>
<dbReference type="Pfam" id="PF23788">
    <property type="entry name" value="EDRF1_N"/>
    <property type="match status" value="2"/>
</dbReference>
<feature type="domain" description="EDRF1 TPR repeats region" evidence="2">
    <location>
        <begin position="774"/>
        <end position="1154"/>
    </location>
</feature>
<feature type="domain" description="EDRF1 N-terminal" evidence="3">
    <location>
        <begin position="32"/>
        <end position="226"/>
    </location>
</feature>
<evidence type="ECO:0000313" key="5">
    <source>
        <dbReference type="EnsemblMetazoa" id="CapteP225050"/>
    </source>
</evidence>
<sequence>MSNEAGGVKTAQSDSEDDRNKQMVLAKATPQLKSTAVVKYIGTELPIMFNRLQRNTDLNRPPTNWLHGNSTWDSHLRDFSLGKRDQFSSFKMAHTYPDLTGDIDVVADSEVNTIIDNIKKLLKMPYSKSSISMMVHRVGNTLLLDDFDVHQHLLRQQQDNWVWLRKFYYATVVHGMQSGEKCIVKKNKSRDQLQNRNLFSKFLYYSLANKGKEEEEQNFVQRSSREKMTKARLDLPDPLPRPETNVDNAHQRELVWTFEDIRMLIGTDLPIFGGGKRPCVSLRLRDMQKPINVLTGLDYWLDNLMCNVPELAMCYHLDGIVQSYELIKTEDIPTMDQCNFSPQVVKDIAQNILSFLKSNATKEGHTYWLFKGHGDEVVKLYDLSTLCSDVVSEPQMNPFTIPVGILLYRVARNMRESSGWKKRSATIRTLLENALRLLQPQKHSQIVTSAHFLLSDVYVPNEEDINFDGEDSDDEEYKPSKADEERKKKAENSTSDSSSTIAVQSLCDSKEDGEREREEISVHPPITGEQSDRCCEALKHIAKGLTCLDDNIQDVIDAKEAGESKQTFCNPSVAIPLHYSSLNQAEMKQSEKSDQSSMWKNRGLTQTWHLLSKTLLLKKAAMAYQGLANARMKKNEINYVAQYILRGLTCYVAMVELSDGKEDPFLLASLEVLLGDLHCYLAQLKMQKILPTSMVGSAKLDQFEATEEDELIAASVKKAIGNRTGSERHYPTAIDVDYDIPVRADLSRSLYAAAEVQLKDLPPSQSITEKLTELTKRLGLVHNEKGRYYMAILVKSDAQNNGRIDPKHADSCAKKCEDSLQTALGFWKKVNDKRNQPLILCNLGRLHKIMAEFYKAHATVDGVRGEFTPKERLHFTKSADFYQQALTFLGDRKSCSEVEVWDNIAWDLSSTLFEMASQMQEHAPLSTISQEEVEKDVVMTFERALRICEVHENSAKAVLNAYRAASIHHRLASLNHNVFRNQTNENARKYAKKSAEEHYVKCTQLFAAQDATVELLRVTLERLSLCETVLKEQTSPVRRSQTLVQSLHLAFTCIRPLSLLLEEKATDEPNEEERVAQKAKMDEATRMAFFLNGRMQTVLLELNKTSQKRKSKIEISSETAKALYIRALRDSLAMQDTGNDNRLQLMHSMLQDLKRIFTDSK</sequence>
<name>R7U2F5_CAPTE</name>
<feature type="compositionally biased region" description="Basic and acidic residues" evidence="1">
    <location>
        <begin position="477"/>
        <end position="491"/>
    </location>
</feature>
<reference evidence="4 6" key="2">
    <citation type="journal article" date="2013" name="Nature">
        <title>Insights into bilaterian evolution from three spiralian genomes.</title>
        <authorList>
            <person name="Simakov O."/>
            <person name="Marletaz F."/>
            <person name="Cho S.J."/>
            <person name="Edsinger-Gonzales E."/>
            <person name="Havlak P."/>
            <person name="Hellsten U."/>
            <person name="Kuo D.H."/>
            <person name="Larsson T."/>
            <person name="Lv J."/>
            <person name="Arendt D."/>
            <person name="Savage R."/>
            <person name="Osoegawa K."/>
            <person name="de Jong P."/>
            <person name="Grimwood J."/>
            <person name="Chapman J.A."/>
            <person name="Shapiro H."/>
            <person name="Aerts A."/>
            <person name="Otillar R.P."/>
            <person name="Terry A.Y."/>
            <person name="Boore J.L."/>
            <person name="Grigoriev I.V."/>
            <person name="Lindberg D.R."/>
            <person name="Seaver E.C."/>
            <person name="Weisblat D.A."/>
            <person name="Putnam N.H."/>
            <person name="Rokhsar D.S."/>
        </authorList>
    </citation>
    <scope>NUCLEOTIDE SEQUENCE</scope>
    <source>
        <strain evidence="4 6">I ESC-2004</strain>
    </source>
</reference>
<dbReference type="GO" id="GO:0045893">
    <property type="term" value="P:positive regulation of DNA-templated transcription"/>
    <property type="evidence" value="ECO:0007669"/>
    <property type="project" value="TreeGrafter"/>
</dbReference>
<reference evidence="5" key="3">
    <citation type="submission" date="2015-06" db="UniProtKB">
        <authorList>
            <consortium name="EnsemblMetazoa"/>
        </authorList>
    </citation>
    <scope>IDENTIFICATION</scope>
</reference>
<evidence type="ECO:0000313" key="4">
    <source>
        <dbReference type="EMBL" id="ELT97340.1"/>
    </source>
</evidence>
<evidence type="ECO:0008006" key="7">
    <source>
        <dbReference type="Google" id="ProtNLM"/>
    </source>
</evidence>
<dbReference type="Pfam" id="PF23723">
    <property type="entry name" value="TPR_EDRF1"/>
    <property type="match status" value="1"/>
</dbReference>
<protein>
    <recommendedName>
        <fullName evidence="7">Erythroid differentiation-related factor 1</fullName>
    </recommendedName>
</protein>
<feature type="domain" description="EDRF1 N-terminal" evidence="3">
    <location>
        <begin position="247"/>
        <end position="498"/>
    </location>
</feature>
<gene>
    <name evidence="4" type="ORF">CAPTEDRAFT_225050</name>
</gene>
<evidence type="ECO:0000259" key="3">
    <source>
        <dbReference type="Pfam" id="PF23788"/>
    </source>
</evidence>
<dbReference type="FunCoup" id="R7U2F5">
    <property type="interactions" value="834"/>
</dbReference>
<dbReference type="EMBL" id="KB308591">
    <property type="protein sequence ID" value="ELT97340.1"/>
    <property type="molecule type" value="Genomic_DNA"/>
</dbReference>
<feature type="compositionally biased region" description="Polar residues" evidence="1">
    <location>
        <begin position="492"/>
        <end position="507"/>
    </location>
</feature>
<dbReference type="EMBL" id="AMQN01010954">
    <property type="status" value="NOT_ANNOTATED_CDS"/>
    <property type="molecule type" value="Genomic_DNA"/>
</dbReference>
<dbReference type="OrthoDB" id="419432at2759"/>
<dbReference type="Proteomes" id="UP000014760">
    <property type="component" value="Unassembled WGS sequence"/>
</dbReference>
<evidence type="ECO:0000313" key="6">
    <source>
        <dbReference type="Proteomes" id="UP000014760"/>
    </source>
</evidence>
<dbReference type="PANTHER" id="PTHR15000">
    <property type="entry name" value="ERYTHROID DIFFERENTIATION-RELATED FACTOR 1"/>
    <property type="match status" value="1"/>
</dbReference>
<proteinExistence type="predicted"/>